<comment type="caution">
    <text evidence="2">The sequence shown here is derived from an EMBL/GenBank/DDBJ whole genome shotgun (WGS) entry which is preliminary data.</text>
</comment>
<protein>
    <submittedName>
        <fullName evidence="2">Uncharacterized protein</fullName>
    </submittedName>
</protein>
<dbReference type="AlphaFoldDB" id="A0A4Z2DSJ0"/>
<evidence type="ECO:0000313" key="2">
    <source>
        <dbReference type="EMBL" id="TNN19282.1"/>
    </source>
</evidence>
<sequence>MVAHRKVHEDICEAGKDTTRNHRIVCQKLINSDPSDISKFRITKKENNGKMIVAAYLVIYSVYGFALYAGDQKKVIPIS</sequence>
<keyword evidence="3" id="KW-1185">Reference proteome</keyword>
<evidence type="ECO:0000256" key="1">
    <source>
        <dbReference type="SAM" id="Phobius"/>
    </source>
</evidence>
<proteinExistence type="predicted"/>
<reference evidence="2 3" key="1">
    <citation type="submission" date="2019-03" db="EMBL/GenBank/DDBJ databases">
        <title>An improved genome assembly of the fluke Schistosoma japonicum.</title>
        <authorList>
            <person name="Hu W."/>
            <person name="Luo F."/>
            <person name="Yin M."/>
            <person name="Mo X."/>
            <person name="Sun C."/>
            <person name="Wu Q."/>
            <person name="Zhu B."/>
            <person name="Xiang M."/>
            <person name="Wang J."/>
            <person name="Wang Y."/>
            <person name="Zhang T."/>
            <person name="Xu B."/>
            <person name="Zheng H."/>
            <person name="Feng Z."/>
        </authorList>
    </citation>
    <scope>NUCLEOTIDE SEQUENCE [LARGE SCALE GENOMIC DNA]</scope>
    <source>
        <strain evidence="2">HuSjv2</strain>
        <tissue evidence="2">Worms</tissue>
    </source>
</reference>
<keyword evidence="1" id="KW-0472">Membrane</keyword>
<dbReference type="EMBL" id="SKCS01000051">
    <property type="protein sequence ID" value="TNN19282.1"/>
    <property type="molecule type" value="Genomic_DNA"/>
</dbReference>
<keyword evidence="1" id="KW-0812">Transmembrane</keyword>
<accession>A0A4Z2DSJ0</accession>
<keyword evidence="1" id="KW-1133">Transmembrane helix</keyword>
<dbReference type="Proteomes" id="UP000311919">
    <property type="component" value="Unassembled WGS sequence"/>
</dbReference>
<gene>
    <name evidence="2" type="ORF">EWB00_009020</name>
</gene>
<organism evidence="2 3">
    <name type="scientific">Schistosoma japonicum</name>
    <name type="common">Blood fluke</name>
    <dbReference type="NCBI Taxonomy" id="6182"/>
    <lineage>
        <taxon>Eukaryota</taxon>
        <taxon>Metazoa</taxon>
        <taxon>Spiralia</taxon>
        <taxon>Lophotrochozoa</taxon>
        <taxon>Platyhelminthes</taxon>
        <taxon>Trematoda</taxon>
        <taxon>Digenea</taxon>
        <taxon>Strigeidida</taxon>
        <taxon>Schistosomatoidea</taxon>
        <taxon>Schistosomatidae</taxon>
        <taxon>Schistosoma</taxon>
    </lineage>
</organism>
<evidence type="ECO:0000313" key="3">
    <source>
        <dbReference type="Proteomes" id="UP000311919"/>
    </source>
</evidence>
<feature type="transmembrane region" description="Helical" evidence="1">
    <location>
        <begin position="51"/>
        <end position="70"/>
    </location>
</feature>
<name>A0A4Z2DSJ0_SCHJA</name>